<feature type="transmembrane region" description="Helical" evidence="6">
    <location>
        <begin position="136"/>
        <end position="154"/>
    </location>
</feature>
<feature type="transmembrane region" description="Helical" evidence="6">
    <location>
        <begin position="360"/>
        <end position="383"/>
    </location>
</feature>
<reference evidence="9 11" key="3">
    <citation type="submission" date="2014-01" db="EMBL/GenBank/DDBJ databases">
        <title>Draft genome sequencing of Bacillus alcalophilus CGMCC 1.3604.</title>
        <authorList>
            <person name="Yang J."/>
            <person name="Diao L."/>
            <person name="Yang S."/>
        </authorList>
    </citation>
    <scope>NUCLEOTIDE SEQUENCE [LARGE SCALE GENOMIC DNA]</scope>
    <source>
        <strain evidence="9 11">CGMCC 1.3604</strain>
    </source>
</reference>
<evidence type="ECO:0000256" key="2">
    <source>
        <dbReference type="ARBA" id="ARBA00022475"/>
    </source>
</evidence>
<name>J8TSX2_ALKAL</name>
<feature type="transmembrane region" description="Helical" evidence="6">
    <location>
        <begin position="217"/>
        <end position="239"/>
    </location>
</feature>
<accession>J8TSX2</accession>
<dbReference type="AlphaFoldDB" id="J8TSX2"/>
<evidence type="ECO:0000256" key="6">
    <source>
        <dbReference type="SAM" id="Phobius"/>
    </source>
</evidence>
<keyword evidence="4 6" id="KW-1133">Transmembrane helix</keyword>
<evidence type="ECO:0000256" key="3">
    <source>
        <dbReference type="ARBA" id="ARBA00022692"/>
    </source>
</evidence>
<dbReference type="Proteomes" id="UP000297014">
    <property type="component" value="Unassembled WGS sequence"/>
</dbReference>
<feature type="transmembrane region" description="Helical" evidence="6">
    <location>
        <begin position="174"/>
        <end position="196"/>
    </location>
</feature>
<dbReference type="EMBL" id="JX399350">
    <property type="protein sequence ID" value="AFV25773.1"/>
    <property type="molecule type" value="Genomic_DNA"/>
</dbReference>
<dbReference type="eggNOG" id="COG1288">
    <property type="taxonomic scope" value="Bacteria"/>
</dbReference>
<feature type="transmembrane region" description="Helical" evidence="6">
    <location>
        <begin position="432"/>
        <end position="452"/>
    </location>
</feature>
<reference evidence="8 10" key="2">
    <citation type="journal article" date="2014" name="Genome Announc.">
        <title>Draft Genome Sequence of Bacillus alcalophilus AV1934, a Classic Alkaliphile Isolated from Human Feces in 1934.</title>
        <authorList>
            <person name="Attie O."/>
            <person name="Jayaprakash A."/>
            <person name="Shah H."/>
            <person name="Paulsen I.T."/>
            <person name="Morino M."/>
            <person name="Takahashi Y."/>
            <person name="Narumi I."/>
            <person name="Sachidanandam R."/>
            <person name="Satoh K."/>
            <person name="Ito M."/>
            <person name="Krulwich T.A."/>
        </authorList>
    </citation>
    <scope>NUCLEOTIDE SEQUENCE [LARGE SCALE GENOMIC DNA]</scope>
    <source>
        <strain evidence="8 10">AV1934</strain>
    </source>
</reference>
<evidence type="ECO:0000313" key="10">
    <source>
        <dbReference type="Proteomes" id="UP000002754"/>
    </source>
</evidence>
<dbReference type="EMBL" id="JALP01000187">
    <property type="protein sequence ID" value="THG89985.1"/>
    <property type="molecule type" value="Genomic_DNA"/>
</dbReference>
<dbReference type="PANTHER" id="PTHR43652:SF2">
    <property type="entry name" value="BASIC AMINO ACID ANTIPORTER YFCC-RELATED"/>
    <property type="match status" value="1"/>
</dbReference>
<feature type="transmembrane region" description="Helical" evidence="6">
    <location>
        <begin position="330"/>
        <end position="348"/>
    </location>
</feature>
<dbReference type="Pfam" id="PF03606">
    <property type="entry name" value="DcuC"/>
    <property type="match status" value="1"/>
</dbReference>
<proteinExistence type="predicted"/>
<feature type="transmembrane region" description="Helical" evidence="6">
    <location>
        <begin position="100"/>
        <end position="124"/>
    </location>
</feature>
<dbReference type="OrthoDB" id="255482at2"/>
<dbReference type="PANTHER" id="PTHR43652">
    <property type="entry name" value="BASIC AMINO ACID ANTIPORTER YFCC-RELATED"/>
    <property type="match status" value="1"/>
</dbReference>
<dbReference type="STRING" id="1218173.BALCAV_0210300"/>
<dbReference type="RefSeq" id="WP_003322266.1">
    <property type="nucleotide sequence ID" value="NZ_ALPT02000029.1"/>
</dbReference>
<reference evidence="7" key="1">
    <citation type="submission" date="2012-07" db="EMBL/GenBank/DDBJ databases">
        <title>A Draft Genome for Bacillus alcalophilus strain ATCC 27647.</title>
        <authorList>
            <person name="Attie O."/>
            <person name="Jayaprakash A."/>
            <person name="Sachidanandam R."/>
            <person name="Shah H."/>
            <person name="Paulsen I."/>
            <person name="Morino M."/>
            <person name="Ito M."/>
            <person name="Krulwich T."/>
        </authorList>
    </citation>
    <scope>NUCLEOTIDE SEQUENCE</scope>
    <source>
        <strain evidence="7">ATCC 27647</strain>
    </source>
</reference>
<evidence type="ECO:0000313" key="8">
    <source>
        <dbReference type="EMBL" id="KGA97461.1"/>
    </source>
</evidence>
<evidence type="ECO:0000256" key="1">
    <source>
        <dbReference type="ARBA" id="ARBA00004651"/>
    </source>
</evidence>
<evidence type="ECO:0000313" key="11">
    <source>
        <dbReference type="Proteomes" id="UP000297014"/>
    </source>
</evidence>
<feature type="transmembrane region" description="Helical" evidence="6">
    <location>
        <begin position="275"/>
        <end position="294"/>
    </location>
</feature>
<evidence type="ECO:0000256" key="5">
    <source>
        <dbReference type="ARBA" id="ARBA00023136"/>
    </source>
</evidence>
<evidence type="ECO:0000313" key="7">
    <source>
        <dbReference type="EMBL" id="AFV25773.1"/>
    </source>
</evidence>
<dbReference type="EMBL" id="ALPT02000029">
    <property type="protein sequence ID" value="KGA97461.1"/>
    <property type="molecule type" value="Genomic_DNA"/>
</dbReference>
<dbReference type="Proteomes" id="UP000002754">
    <property type="component" value="Unassembled WGS sequence"/>
</dbReference>
<dbReference type="InterPro" id="IPR018385">
    <property type="entry name" value="C4_dicarb_anaerob_car-like"/>
</dbReference>
<keyword evidence="10" id="KW-1185">Reference proteome</keyword>
<keyword evidence="5 6" id="KW-0472">Membrane</keyword>
<dbReference type="GO" id="GO:0005886">
    <property type="term" value="C:plasma membrane"/>
    <property type="evidence" value="ECO:0007669"/>
    <property type="project" value="UniProtKB-SubCell"/>
</dbReference>
<comment type="subcellular location">
    <subcellularLocation>
        <location evidence="1">Cell membrane</location>
        <topology evidence="1">Multi-pass membrane protein</topology>
    </subcellularLocation>
</comment>
<dbReference type="InterPro" id="IPR051679">
    <property type="entry name" value="DASS-Related_Transporters"/>
</dbReference>
<protein>
    <submittedName>
        <fullName evidence="8">C4-dicarboxylate ABC transporter</fullName>
    </submittedName>
    <submittedName>
        <fullName evidence="7">C4-dicarboxylate transporter</fullName>
    </submittedName>
</protein>
<feature type="transmembrane region" description="Helical" evidence="6">
    <location>
        <begin position="33"/>
        <end position="51"/>
    </location>
</feature>
<sequence length="484" mass="52979">MNQNSLKKEAPHHQERLILKEPENKKTFKFPHIYVILFGIIAFMSLLSFFIPSGEYERTVGENGQTMIDAESFTFIENATIGIIDFISAIPTGFMAAAPVVFATFVLGGSFMVLQNIGLIQFGVDRLIRAFSNKRIVIIPVLITAFAILASFVGTPELCLLYVPILIPLMIKLGYNKILATAIALVGPTAGFLSALTNPGTVGISHEIAGLPMYSGAGYRFLVLISIVIVSSIFLMLYAKKLEKNPELVEEDRKEYEANKSQIEQTVTLTFREKVAGVAAILLFIGLVAGILTFRWSFIELAGYFLMLGIIVGVIAGMSGEGISESFNKGFKQVMMGAMIIGIARGVVVIMEESLIIDTIIYALATVVSTLPSELSVIGMFFAQWLFNFFVPSGSGQAMITMPIMIPLSDILGITRQTATLAFQFGDGMSTLLFPTSGHIMAALAIAGVSWWKWIKFIFPLMLIWLVLGCTFLLIAHFIGWGPF</sequence>
<evidence type="ECO:0000313" key="9">
    <source>
        <dbReference type="EMBL" id="THG89985.1"/>
    </source>
</evidence>
<keyword evidence="3 6" id="KW-0812">Transmembrane</keyword>
<feature type="transmembrane region" description="Helical" evidence="6">
    <location>
        <begin position="458"/>
        <end position="481"/>
    </location>
</feature>
<evidence type="ECO:0000256" key="4">
    <source>
        <dbReference type="ARBA" id="ARBA00022989"/>
    </source>
</evidence>
<gene>
    <name evidence="9" type="ORF">AJ85_14150</name>
    <name evidence="7" type="ORF">BalcAV1763</name>
    <name evidence="8" type="ORF">BALCAV_0210300</name>
</gene>
<feature type="transmembrane region" description="Helical" evidence="6">
    <location>
        <begin position="301"/>
        <end position="318"/>
    </location>
</feature>
<keyword evidence="2" id="KW-1003">Cell membrane</keyword>
<organism evidence="8 10">
    <name type="scientific">Alkalihalobacillus alcalophilus ATCC 27647 = CGMCC 1.3604</name>
    <dbReference type="NCBI Taxonomy" id="1218173"/>
    <lineage>
        <taxon>Bacteria</taxon>
        <taxon>Bacillati</taxon>
        <taxon>Bacillota</taxon>
        <taxon>Bacilli</taxon>
        <taxon>Bacillales</taxon>
        <taxon>Bacillaceae</taxon>
        <taxon>Alkalihalobacillus</taxon>
    </lineage>
</organism>